<sequence length="262" mass="30395">MKNRMKRKEVNFSENGILILIKICMYNILDRKILLIDDEIELLKLMETVLKKEGFRRISKAANGTDGIKTCKIENPDIVVLDVMMPDIDGFDVCKRIREFSFVPIIFLSAKSDDVDKILALGLGADDYVTKPFSPKEVAFRIKAHLRRNIYIKNELSVKEEKISFGDIVIDFQNGEVLKLGENIVLTPKEYHLLRYMAQNANQILTKQMICNEVWDDDYEGYDNTIMVHMRKLRQKLEKDPSNPEYIITVKGLGYKLRISKQ</sequence>
<dbReference type="InterPro" id="IPR001867">
    <property type="entry name" value="OmpR/PhoB-type_DNA-bd"/>
</dbReference>
<evidence type="ECO:0000259" key="11">
    <source>
        <dbReference type="PROSITE" id="PS51755"/>
    </source>
</evidence>
<name>C6PMW4_9CLOT</name>
<dbReference type="STRING" id="536227.Ccar_02675"/>
<evidence type="ECO:0000256" key="5">
    <source>
        <dbReference type="ARBA" id="ARBA00023125"/>
    </source>
</evidence>
<accession>C6PMW4</accession>
<dbReference type="PROSITE" id="PS51755">
    <property type="entry name" value="OMPR_PHOB"/>
    <property type="match status" value="1"/>
</dbReference>
<dbReference type="Gene3D" id="6.10.250.690">
    <property type="match status" value="1"/>
</dbReference>
<dbReference type="GO" id="GO:0032993">
    <property type="term" value="C:protein-DNA complex"/>
    <property type="evidence" value="ECO:0007669"/>
    <property type="project" value="TreeGrafter"/>
</dbReference>
<feature type="DNA-binding region" description="OmpR/PhoB-type" evidence="9">
    <location>
        <begin position="160"/>
        <end position="259"/>
    </location>
</feature>
<keyword evidence="4" id="KW-0805">Transcription regulation</keyword>
<evidence type="ECO:0000313" key="12">
    <source>
        <dbReference type="EMBL" id="EET89542.1"/>
    </source>
</evidence>
<organism evidence="12 13">
    <name type="scientific">Clostridium carboxidivorans P7</name>
    <dbReference type="NCBI Taxonomy" id="536227"/>
    <lineage>
        <taxon>Bacteria</taxon>
        <taxon>Bacillati</taxon>
        <taxon>Bacillota</taxon>
        <taxon>Clostridia</taxon>
        <taxon>Eubacteriales</taxon>
        <taxon>Clostridiaceae</taxon>
        <taxon>Clostridium</taxon>
    </lineage>
</organism>
<proteinExistence type="predicted"/>
<dbReference type="PANTHER" id="PTHR48111:SF52">
    <property type="entry name" value="TRANSCRIPTIONAL REGULATORY PROTEIN YVRH"/>
    <property type="match status" value="1"/>
</dbReference>
<dbReference type="GO" id="GO:0000976">
    <property type="term" value="F:transcription cis-regulatory region binding"/>
    <property type="evidence" value="ECO:0007669"/>
    <property type="project" value="TreeGrafter"/>
</dbReference>
<comment type="function">
    <text evidence="7">May play the central regulatory role in sporulation. It may be an element of the effector pathway responsible for the activation of sporulation genes in response to nutritional stress. Spo0A may act in concert with spo0H (a sigma factor) to control the expression of some genes that are critical to the sporulation process.</text>
</comment>
<dbReference type="GO" id="GO:0005829">
    <property type="term" value="C:cytosol"/>
    <property type="evidence" value="ECO:0007669"/>
    <property type="project" value="TreeGrafter"/>
</dbReference>
<dbReference type="GO" id="GO:0000156">
    <property type="term" value="F:phosphorelay response regulator activity"/>
    <property type="evidence" value="ECO:0007669"/>
    <property type="project" value="TreeGrafter"/>
</dbReference>
<feature type="modified residue" description="4-aspartylphosphate" evidence="8">
    <location>
        <position position="82"/>
    </location>
</feature>
<gene>
    <name evidence="12" type="ORF">CcarbDRAFT_0131</name>
</gene>
<evidence type="ECO:0000256" key="7">
    <source>
        <dbReference type="ARBA" id="ARBA00024867"/>
    </source>
</evidence>
<dbReference type="CDD" id="cd17574">
    <property type="entry name" value="REC_OmpR"/>
    <property type="match status" value="1"/>
</dbReference>
<protein>
    <recommendedName>
        <fullName evidence="1">Stage 0 sporulation protein A homolog</fullName>
    </recommendedName>
</protein>
<feature type="domain" description="Response regulatory" evidence="10">
    <location>
        <begin position="32"/>
        <end position="146"/>
    </location>
</feature>
<dbReference type="InterPro" id="IPR036388">
    <property type="entry name" value="WH-like_DNA-bd_sf"/>
</dbReference>
<evidence type="ECO:0000313" key="13">
    <source>
        <dbReference type="Proteomes" id="UP000004198"/>
    </source>
</evidence>
<dbReference type="FunFam" id="3.40.50.2300:FF:000001">
    <property type="entry name" value="DNA-binding response regulator PhoB"/>
    <property type="match status" value="1"/>
</dbReference>
<dbReference type="SUPFAM" id="SSF52172">
    <property type="entry name" value="CheY-like"/>
    <property type="match status" value="1"/>
</dbReference>
<evidence type="ECO:0000256" key="3">
    <source>
        <dbReference type="ARBA" id="ARBA00023012"/>
    </source>
</evidence>
<dbReference type="InterPro" id="IPR001789">
    <property type="entry name" value="Sig_transdc_resp-reg_receiver"/>
</dbReference>
<comment type="caution">
    <text evidence="12">The sequence shown here is derived from an EMBL/GenBank/DDBJ whole genome shotgun (WGS) entry which is preliminary data.</text>
</comment>
<dbReference type="Pfam" id="PF00072">
    <property type="entry name" value="Response_reg"/>
    <property type="match status" value="1"/>
</dbReference>
<dbReference type="SMART" id="SM00862">
    <property type="entry name" value="Trans_reg_C"/>
    <property type="match status" value="1"/>
</dbReference>
<feature type="domain" description="OmpR/PhoB-type" evidence="11">
    <location>
        <begin position="160"/>
        <end position="259"/>
    </location>
</feature>
<dbReference type="PROSITE" id="PS50110">
    <property type="entry name" value="RESPONSE_REGULATORY"/>
    <property type="match status" value="1"/>
</dbReference>
<dbReference type="InterPro" id="IPR016032">
    <property type="entry name" value="Sig_transdc_resp-reg_C-effctor"/>
</dbReference>
<keyword evidence="6" id="KW-0804">Transcription</keyword>
<evidence type="ECO:0000256" key="4">
    <source>
        <dbReference type="ARBA" id="ARBA00023015"/>
    </source>
</evidence>
<dbReference type="SMART" id="SM00448">
    <property type="entry name" value="REC"/>
    <property type="match status" value="1"/>
</dbReference>
<dbReference type="Gene3D" id="3.40.50.2300">
    <property type="match status" value="1"/>
</dbReference>
<evidence type="ECO:0000256" key="2">
    <source>
        <dbReference type="ARBA" id="ARBA00022553"/>
    </source>
</evidence>
<dbReference type="PANTHER" id="PTHR48111">
    <property type="entry name" value="REGULATOR OF RPOS"/>
    <property type="match status" value="1"/>
</dbReference>
<dbReference type="InterPro" id="IPR011006">
    <property type="entry name" value="CheY-like_superfamily"/>
</dbReference>
<evidence type="ECO:0000259" key="10">
    <source>
        <dbReference type="PROSITE" id="PS50110"/>
    </source>
</evidence>
<keyword evidence="5 9" id="KW-0238">DNA-binding</keyword>
<evidence type="ECO:0000256" key="1">
    <source>
        <dbReference type="ARBA" id="ARBA00018672"/>
    </source>
</evidence>
<dbReference type="Proteomes" id="UP000004198">
    <property type="component" value="Unassembled WGS sequence"/>
</dbReference>
<dbReference type="CDD" id="cd00383">
    <property type="entry name" value="trans_reg_C"/>
    <property type="match status" value="1"/>
</dbReference>
<dbReference type="Pfam" id="PF00486">
    <property type="entry name" value="Trans_reg_C"/>
    <property type="match status" value="1"/>
</dbReference>
<dbReference type="InterPro" id="IPR039420">
    <property type="entry name" value="WalR-like"/>
</dbReference>
<keyword evidence="2 8" id="KW-0597">Phosphoprotein</keyword>
<dbReference type="SUPFAM" id="SSF46894">
    <property type="entry name" value="C-terminal effector domain of the bipartite response regulators"/>
    <property type="match status" value="1"/>
</dbReference>
<dbReference type="Gene3D" id="1.10.10.10">
    <property type="entry name" value="Winged helix-like DNA-binding domain superfamily/Winged helix DNA-binding domain"/>
    <property type="match status" value="1"/>
</dbReference>
<reference evidence="12 13" key="1">
    <citation type="submission" date="2009-06" db="EMBL/GenBank/DDBJ databases">
        <title>The draft genome of Clostridium carboxidivorans P7.</title>
        <authorList>
            <consortium name="US DOE Joint Genome Institute (JGI-PGF)"/>
            <person name="Lucas S."/>
            <person name="Copeland A."/>
            <person name="Lapidus A."/>
            <person name="Glavina del Rio T."/>
            <person name="Tice H."/>
            <person name="Bruce D."/>
            <person name="Goodwin L."/>
            <person name="Pitluck S."/>
            <person name="Larimer F."/>
            <person name="Land M.L."/>
            <person name="Hauser L."/>
            <person name="Hemme C.L."/>
        </authorList>
    </citation>
    <scope>NUCLEOTIDE SEQUENCE [LARGE SCALE GENOMIC DNA]</scope>
    <source>
        <strain evidence="12 13">P7</strain>
    </source>
</reference>
<evidence type="ECO:0000256" key="6">
    <source>
        <dbReference type="ARBA" id="ARBA00023163"/>
    </source>
</evidence>
<dbReference type="EMBL" id="ACVI01000001">
    <property type="protein sequence ID" value="EET89542.1"/>
    <property type="molecule type" value="Genomic_DNA"/>
</dbReference>
<dbReference type="GO" id="GO:0006355">
    <property type="term" value="P:regulation of DNA-templated transcription"/>
    <property type="evidence" value="ECO:0007669"/>
    <property type="project" value="InterPro"/>
</dbReference>
<keyword evidence="3" id="KW-0902">Two-component regulatory system</keyword>
<dbReference type="eggNOG" id="COG0745">
    <property type="taxonomic scope" value="Bacteria"/>
</dbReference>
<evidence type="ECO:0000256" key="9">
    <source>
        <dbReference type="PROSITE-ProRule" id="PRU01091"/>
    </source>
</evidence>
<dbReference type="AlphaFoldDB" id="C6PMW4"/>
<keyword evidence="13" id="KW-1185">Reference proteome</keyword>
<dbReference type="FunFam" id="1.10.10.10:FF:000018">
    <property type="entry name" value="DNA-binding response regulator ResD"/>
    <property type="match status" value="1"/>
</dbReference>
<evidence type="ECO:0000256" key="8">
    <source>
        <dbReference type="PROSITE-ProRule" id="PRU00169"/>
    </source>
</evidence>